<feature type="transmembrane region" description="Helical" evidence="1">
    <location>
        <begin position="48"/>
        <end position="68"/>
    </location>
</feature>
<gene>
    <name evidence="2" type="ORF">B5G26_07285</name>
</gene>
<keyword evidence="1" id="KW-0472">Membrane</keyword>
<accession>A0A1Y3U7I8</accession>
<sequence length="173" mass="19996">MKNIRNWMLFAMVLLFFDVHIGIVNLLPNWAGYLILAYCAKKMMAEKGGLTAALGICAAVLQIVFFFFQTDNALLTWLFSGIFWTMEMLLFYGLATGILQLQEKEGLWIRRKILLMLYAISIVACGMTLNVRPMFILAGVMMFCARLYFLFGIWRLIPKEEQTEPEEEKEEIL</sequence>
<feature type="transmembrane region" description="Helical" evidence="1">
    <location>
        <begin position="135"/>
        <end position="157"/>
    </location>
</feature>
<comment type="caution">
    <text evidence="2">The sequence shown here is derived from an EMBL/GenBank/DDBJ whole genome shotgun (WGS) entry which is preliminary data.</text>
</comment>
<organism evidence="2 3">
    <name type="scientific">Anaerotignum lactatifermentans</name>
    <dbReference type="NCBI Taxonomy" id="160404"/>
    <lineage>
        <taxon>Bacteria</taxon>
        <taxon>Bacillati</taxon>
        <taxon>Bacillota</taxon>
        <taxon>Clostridia</taxon>
        <taxon>Lachnospirales</taxon>
        <taxon>Anaerotignaceae</taxon>
        <taxon>Anaerotignum</taxon>
    </lineage>
</organism>
<feature type="transmembrane region" description="Helical" evidence="1">
    <location>
        <begin position="74"/>
        <end position="101"/>
    </location>
</feature>
<dbReference type="AlphaFoldDB" id="A0A1Y3U7I8"/>
<evidence type="ECO:0000313" key="2">
    <source>
        <dbReference type="EMBL" id="OUN43168.1"/>
    </source>
</evidence>
<feature type="transmembrane region" description="Helical" evidence="1">
    <location>
        <begin position="6"/>
        <end position="27"/>
    </location>
</feature>
<proteinExistence type="predicted"/>
<evidence type="ECO:0000313" key="3">
    <source>
        <dbReference type="Proteomes" id="UP000195455"/>
    </source>
</evidence>
<dbReference type="GeneID" id="78177753"/>
<name>A0A1Y3U7I8_9FIRM</name>
<evidence type="ECO:0000256" key="1">
    <source>
        <dbReference type="SAM" id="Phobius"/>
    </source>
</evidence>
<dbReference type="EMBL" id="NFHM01000009">
    <property type="protein sequence ID" value="OUN43168.1"/>
    <property type="molecule type" value="Genomic_DNA"/>
</dbReference>
<keyword evidence="1" id="KW-1133">Transmembrane helix</keyword>
<feature type="transmembrane region" description="Helical" evidence="1">
    <location>
        <begin position="113"/>
        <end position="129"/>
    </location>
</feature>
<reference evidence="3" key="1">
    <citation type="submission" date="2017-04" db="EMBL/GenBank/DDBJ databases">
        <title>Function of individual gut microbiota members based on whole genome sequencing of pure cultures obtained from chicken caecum.</title>
        <authorList>
            <person name="Medvecky M."/>
            <person name="Cejkova D."/>
            <person name="Polansky O."/>
            <person name="Karasova D."/>
            <person name="Kubasova T."/>
            <person name="Cizek A."/>
            <person name="Rychlik I."/>
        </authorList>
    </citation>
    <scope>NUCLEOTIDE SEQUENCE [LARGE SCALE GENOMIC DNA]</scope>
    <source>
        <strain evidence="3">An75</strain>
    </source>
</reference>
<protein>
    <submittedName>
        <fullName evidence="2">Uncharacterized protein</fullName>
    </submittedName>
</protein>
<keyword evidence="1" id="KW-0812">Transmembrane</keyword>
<dbReference type="Proteomes" id="UP000195455">
    <property type="component" value="Unassembled WGS sequence"/>
</dbReference>
<dbReference type="RefSeq" id="WP_087989238.1">
    <property type="nucleotide sequence ID" value="NZ_JADCKK010000068.1"/>
</dbReference>